<reference evidence="1 2" key="1">
    <citation type="journal article" date="2013" name="J. Bacteriol.">
        <title>Large linear plasmids of Borrelia species that cause relapsing fever.</title>
        <authorList>
            <person name="Miller S.C."/>
            <person name="Porcella S.F."/>
            <person name="Raffel S.J."/>
            <person name="Schwan T.G."/>
            <person name="Barbour A.G."/>
        </authorList>
    </citation>
    <scope>NUCLEOTIDE SEQUENCE [LARGE SCALE GENOMIC DNA]</scope>
    <source>
        <strain evidence="1 2">HS1</strain>
    </source>
</reference>
<sequence>MKIKSIKGKTNRYQYNLIVLISTLNFMNFKLKRYTQKNILYFFNGNLKRNNQKIVKIKTLQNYLYALEKKFKLTLNYCKHLGKQCGSEIYYTLQYSKKECHAKINSHFKHLKEEKINKFQERVRIYGKENGSPKWECINNINNNNKREEEILIKYISKCKFRIDLPFTLLNLKINKTVKIELIKEIKRYEKSINLLSEEDLTLIKGELRSGQIGCVEDFLKRKGYLNKNTQGNSCKQAIKVEKLKEILGKGELELKKQNYDEEALREEFSRIYETYKEKPHFIIEQDKYRDLDRLIRKIKTNIKTYRKQESEGDDIKNNIFSILLEQLRHRVDISVLIPALKKFINTKDELKYSKVVDNTYYYELLRIIK</sequence>
<organism evidence="1 2">
    <name type="scientific">Borrelia hermsii HS1</name>
    <dbReference type="NCBI Taxonomy" id="1867252"/>
    <lineage>
        <taxon>Bacteria</taxon>
        <taxon>Pseudomonadati</taxon>
        <taxon>Spirochaetota</taxon>
        <taxon>Spirochaetia</taxon>
        <taxon>Spirochaetales</taxon>
        <taxon>Borreliaceae</taxon>
        <taxon>Borrelia</taxon>
    </lineage>
</organism>
<evidence type="ECO:0000313" key="2">
    <source>
        <dbReference type="Proteomes" id="UP000078430"/>
    </source>
</evidence>
<reference evidence="1 2" key="2">
    <citation type="journal article" date="2016" name="Genome Announc.">
        <title>Chromosome and Plasmids of the Tick-Borne Relapsing Fever Agent Borrelia hermsii.</title>
        <authorList>
            <person name="Barbour A.G."/>
        </authorList>
    </citation>
    <scope>NUCLEOTIDE SEQUENCE [LARGE SCALE GENOMIC DNA]</scope>
    <source>
        <strain evidence="1 2">HS1</strain>
    </source>
</reference>
<protein>
    <submittedName>
        <fullName evidence="1">ORF-A-type plasmid protein</fullName>
    </submittedName>
</protein>
<gene>
    <name evidence="1" type="ORF">AXX13_A0690</name>
</gene>
<keyword evidence="2" id="KW-1185">Reference proteome</keyword>
<dbReference type="Proteomes" id="UP000078430">
    <property type="component" value="Plasmid megaplasmid"/>
</dbReference>
<dbReference type="EMBL" id="CP014350">
    <property type="protein sequence ID" value="ANA43779.1"/>
    <property type="molecule type" value="Genomic_DNA"/>
</dbReference>
<evidence type="ECO:0000313" key="1">
    <source>
        <dbReference type="EMBL" id="ANA43779.1"/>
    </source>
</evidence>
<accession>A0ABN4NXF7</accession>
<name>A0ABN4NXF7_BORHE</name>
<dbReference type="InterPro" id="IPR003459">
    <property type="entry name" value="Borrelia_plasmid_OrfA"/>
</dbReference>
<keyword evidence="1" id="KW-0614">Plasmid</keyword>
<proteinExistence type="predicted"/>
<dbReference type="RefSeq" id="WP_020732470.1">
    <property type="nucleotide sequence ID" value="NZ_CP014350.1"/>
</dbReference>
<geneLocation type="plasmid" evidence="1 2">
    <name>megaplasmid</name>
</geneLocation>
<dbReference type="Pfam" id="PF02414">
    <property type="entry name" value="Borrelia_orfA"/>
    <property type="match status" value="1"/>
</dbReference>